<comment type="caution">
    <text evidence="2">The sequence shown here is derived from an EMBL/GenBank/DDBJ whole genome shotgun (WGS) entry which is preliminary data.</text>
</comment>
<feature type="compositionally biased region" description="Polar residues" evidence="1">
    <location>
        <begin position="34"/>
        <end position="49"/>
    </location>
</feature>
<keyword evidence="3" id="KW-1185">Reference proteome</keyword>
<feature type="region of interest" description="Disordered" evidence="1">
    <location>
        <begin position="34"/>
        <end position="65"/>
    </location>
</feature>
<reference evidence="2 3" key="1">
    <citation type="submission" date="2015-12" db="EMBL/GenBank/DDBJ databases">
        <title>The genome of Folsomia candida.</title>
        <authorList>
            <person name="Faddeeva A."/>
            <person name="Derks M.F."/>
            <person name="Anvar Y."/>
            <person name="Smit S."/>
            <person name="Van Straalen N."/>
            <person name="Roelofs D."/>
        </authorList>
    </citation>
    <scope>NUCLEOTIDE SEQUENCE [LARGE SCALE GENOMIC DNA]</scope>
    <source>
        <strain evidence="2 3">VU population</strain>
        <tissue evidence="2">Whole body</tissue>
    </source>
</reference>
<dbReference type="EMBL" id="LNIX01000052">
    <property type="protein sequence ID" value="OXA37752.1"/>
    <property type="molecule type" value="Genomic_DNA"/>
</dbReference>
<accession>A0A226CWN7</accession>
<sequence length="272" mass="30928">MGVPASTSLDKNELGDIISANPSIKIIEENIHQDSSSAPISVSKIQSPELSDHSDSEPISTDHQTSDIKAEIKGTGISETTIGWEKLSPKCNALEWKQRQCISDLLKEAIDQDYSYADFCDSAKLKSLHHGIKWSTLVNLIRKLHNENLRQFTLNELRKKYDPRTAHEICGELTHYCCMQKFGKSSDKHVQGCLKQTVFNEEEFKLIDEKQTPPNLTSPDHDIIRETAYPDKRTDNKIKHATFTPNPKNRPKTFEAKSKTKNLHHSKFFQPT</sequence>
<dbReference type="Proteomes" id="UP000198287">
    <property type="component" value="Unassembled WGS sequence"/>
</dbReference>
<evidence type="ECO:0000256" key="1">
    <source>
        <dbReference type="SAM" id="MobiDB-lite"/>
    </source>
</evidence>
<proteinExistence type="predicted"/>
<name>A0A226CWN7_FOLCA</name>
<feature type="region of interest" description="Disordered" evidence="1">
    <location>
        <begin position="234"/>
        <end position="272"/>
    </location>
</feature>
<protein>
    <submittedName>
        <fullName evidence="2">Uncharacterized protein</fullName>
    </submittedName>
</protein>
<dbReference type="AlphaFoldDB" id="A0A226CWN7"/>
<evidence type="ECO:0000313" key="2">
    <source>
        <dbReference type="EMBL" id="OXA37752.1"/>
    </source>
</evidence>
<gene>
    <name evidence="2" type="ORF">Fcan01_27474</name>
</gene>
<feature type="compositionally biased region" description="Basic residues" evidence="1">
    <location>
        <begin position="259"/>
        <end position="272"/>
    </location>
</feature>
<organism evidence="2 3">
    <name type="scientific">Folsomia candida</name>
    <name type="common">Springtail</name>
    <dbReference type="NCBI Taxonomy" id="158441"/>
    <lineage>
        <taxon>Eukaryota</taxon>
        <taxon>Metazoa</taxon>
        <taxon>Ecdysozoa</taxon>
        <taxon>Arthropoda</taxon>
        <taxon>Hexapoda</taxon>
        <taxon>Collembola</taxon>
        <taxon>Entomobryomorpha</taxon>
        <taxon>Isotomoidea</taxon>
        <taxon>Isotomidae</taxon>
        <taxon>Proisotominae</taxon>
        <taxon>Folsomia</taxon>
    </lineage>
</organism>
<evidence type="ECO:0000313" key="3">
    <source>
        <dbReference type="Proteomes" id="UP000198287"/>
    </source>
</evidence>